<feature type="compositionally biased region" description="Polar residues" evidence="1">
    <location>
        <begin position="180"/>
        <end position="190"/>
    </location>
</feature>
<evidence type="ECO:0008006" key="4">
    <source>
        <dbReference type="Google" id="ProtNLM"/>
    </source>
</evidence>
<accession>A0A1R1LP19</accession>
<dbReference type="STRING" id="554083.BKD30_01000"/>
<dbReference type="AlphaFoldDB" id="A0A1R1LP19"/>
<gene>
    <name evidence="2" type="ORF">BKD30_01000</name>
</gene>
<dbReference type="OrthoDB" id="3218417at2"/>
<reference evidence="2 3" key="1">
    <citation type="submission" date="2016-12" db="EMBL/GenBank/DDBJ databases">
        <title>Draft genome of Tersicoccus phoenicis 1P05MA.</title>
        <authorList>
            <person name="Nakajima Y."/>
            <person name="Yoshizawa S."/>
            <person name="Nakamura K."/>
            <person name="Ogura Y."/>
            <person name="Hayashi T."/>
            <person name="Kogure K."/>
        </authorList>
    </citation>
    <scope>NUCLEOTIDE SEQUENCE [LARGE SCALE GENOMIC DNA]</scope>
    <source>
        <strain evidence="2 3">1p05MA</strain>
    </source>
</reference>
<evidence type="ECO:0000313" key="2">
    <source>
        <dbReference type="EMBL" id="OMH29298.1"/>
    </source>
</evidence>
<dbReference type="RefSeq" id="WP_076700774.1">
    <property type="nucleotide sequence ID" value="NZ_MRDE01000006.1"/>
</dbReference>
<organism evidence="2 3">
    <name type="scientific">Tersicoccus phoenicis</name>
    <dbReference type="NCBI Taxonomy" id="554083"/>
    <lineage>
        <taxon>Bacteria</taxon>
        <taxon>Bacillati</taxon>
        <taxon>Actinomycetota</taxon>
        <taxon>Actinomycetes</taxon>
        <taxon>Micrococcales</taxon>
        <taxon>Micrococcaceae</taxon>
        <taxon>Tersicoccus</taxon>
    </lineage>
</organism>
<proteinExistence type="predicted"/>
<dbReference type="Pfam" id="PF12277">
    <property type="entry name" value="DUF3618"/>
    <property type="match status" value="1"/>
</dbReference>
<evidence type="ECO:0000313" key="3">
    <source>
        <dbReference type="Proteomes" id="UP000187085"/>
    </source>
</evidence>
<feature type="region of interest" description="Disordered" evidence="1">
    <location>
        <begin position="166"/>
        <end position="223"/>
    </location>
</feature>
<keyword evidence="3" id="KW-1185">Reference proteome</keyword>
<feature type="compositionally biased region" description="Polar residues" evidence="1">
    <location>
        <begin position="209"/>
        <end position="223"/>
    </location>
</feature>
<evidence type="ECO:0000256" key="1">
    <source>
        <dbReference type="SAM" id="MobiDB-lite"/>
    </source>
</evidence>
<sequence length="223" mass="23090">MSSSNPDEIRADIERTQVELGQDVDALAEKVSPTKAVGRQTDRIRDRLTGVRHSVMGTPDARGHSQGGLGGAKDRAGDAAHQVGGRISDFTDEAGDRVREAGDAVRGAPAQVRRSAQGNPLAVGLIALGAGWLVGSLISTSRAEQQAATSLKDHAGPVLDQAKNAAGEMGENLKSDAQDAASSVKDSVTSGAEHVKSEGQDHAQDLKGESQQAAQQVKNSARS</sequence>
<dbReference type="InterPro" id="IPR022062">
    <property type="entry name" value="DUF3618"/>
</dbReference>
<protein>
    <recommendedName>
        <fullName evidence="4">DUF3618 domain-containing protein</fullName>
    </recommendedName>
</protein>
<feature type="region of interest" description="Disordered" evidence="1">
    <location>
        <begin position="31"/>
        <end position="77"/>
    </location>
</feature>
<name>A0A1R1LP19_9MICC</name>
<feature type="compositionally biased region" description="Basic and acidic residues" evidence="1">
    <location>
        <begin position="193"/>
        <end position="208"/>
    </location>
</feature>
<dbReference type="Gene3D" id="1.20.120.20">
    <property type="entry name" value="Apolipoprotein"/>
    <property type="match status" value="1"/>
</dbReference>
<feature type="compositionally biased region" description="Basic and acidic residues" evidence="1">
    <location>
        <begin position="40"/>
        <end position="49"/>
    </location>
</feature>
<dbReference type="EMBL" id="MRDE01000006">
    <property type="protein sequence ID" value="OMH29298.1"/>
    <property type="molecule type" value="Genomic_DNA"/>
</dbReference>
<dbReference type="Proteomes" id="UP000187085">
    <property type="component" value="Unassembled WGS sequence"/>
</dbReference>
<comment type="caution">
    <text evidence="2">The sequence shown here is derived from an EMBL/GenBank/DDBJ whole genome shotgun (WGS) entry which is preliminary data.</text>
</comment>